<feature type="compositionally biased region" description="Basic residues" evidence="1">
    <location>
        <begin position="142"/>
        <end position="152"/>
    </location>
</feature>
<evidence type="ECO:0008006" key="4">
    <source>
        <dbReference type="Google" id="ProtNLM"/>
    </source>
</evidence>
<dbReference type="Proteomes" id="UP000649739">
    <property type="component" value="Unassembled WGS sequence"/>
</dbReference>
<dbReference type="EMBL" id="BMQB01000012">
    <property type="protein sequence ID" value="GGK07802.1"/>
    <property type="molecule type" value="Genomic_DNA"/>
</dbReference>
<dbReference type="AlphaFoldDB" id="A0A8J3BAS2"/>
<comment type="caution">
    <text evidence="2">The sequence shown here is derived from an EMBL/GenBank/DDBJ whole genome shotgun (WGS) entry which is preliminary data.</text>
</comment>
<evidence type="ECO:0000313" key="2">
    <source>
        <dbReference type="EMBL" id="GGK07802.1"/>
    </source>
</evidence>
<keyword evidence="3" id="KW-1185">Reference proteome</keyword>
<feature type="region of interest" description="Disordered" evidence="1">
    <location>
        <begin position="104"/>
        <end position="162"/>
    </location>
</feature>
<protein>
    <recommendedName>
        <fullName evidence="4">Polyhydroxyalkanoate synthesis regulator phasin</fullName>
    </recommendedName>
</protein>
<dbReference type="Pfam" id="PF05597">
    <property type="entry name" value="Phasin"/>
    <property type="match status" value="1"/>
</dbReference>
<sequence>MGRVTMQETWQAYFELLTGVTEATRKRARGVATKLVGSGVATAAQVQALTEDLMSNGAANRAALERTVRAEIDRTLDRVGLARADEVDRLAARVDALSAELAAVTGRAPERAGKPARKAAPAKKAAPDKARAGDGGEPAAKPAKKVAKKAVKKTPAPAGDAR</sequence>
<feature type="compositionally biased region" description="Basic and acidic residues" evidence="1">
    <location>
        <begin position="125"/>
        <end position="134"/>
    </location>
</feature>
<accession>A0A8J3BAS2</accession>
<dbReference type="InterPro" id="IPR008769">
    <property type="entry name" value="PhaF_PhaI"/>
</dbReference>
<evidence type="ECO:0000313" key="3">
    <source>
        <dbReference type="Proteomes" id="UP000649739"/>
    </source>
</evidence>
<organism evidence="2 3">
    <name type="scientific">Pilimelia anulata</name>
    <dbReference type="NCBI Taxonomy" id="53371"/>
    <lineage>
        <taxon>Bacteria</taxon>
        <taxon>Bacillati</taxon>
        <taxon>Actinomycetota</taxon>
        <taxon>Actinomycetes</taxon>
        <taxon>Micromonosporales</taxon>
        <taxon>Micromonosporaceae</taxon>
        <taxon>Pilimelia</taxon>
    </lineage>
</organism>
<name>A0A8J3BAS2_9ACTN</name>
<feature type="compositionally biased region" description="Low complexity" evidence="1">
    <location>
        <begin position="153"/>
        <end position="162"/>
    </location>
</feature>
<evidence type="ECO:0000256" key="1">
    <source>
        <dbReference type="SAM" id="MobiDB-lite"/>
    </source>
</evidence>
<reference evidence="2" key="1">
    <citation type="journal article" date="2014" name="Int. J. Syst. Evol. Microbiol.">
        <title>Complete genome sequence of Corynebacterium casei LMG S-19264T (=DSM 44701T), isolated from a smear-ripened cheese.</title>
        <authorList>
            <consortium name="US DOE Joint Genome Institute (JGI-PGF)"/>
            <person name="Walter F."/>
            <person name="Albersmeier A."/>
            <person name="Kalinowski J."/>
            <person name="Ruckert C."/>
        </authorList>
    </citation>
    <scope>NUCLEOTIDE SEQUENCE</scope>
    <source>
        <strain evidence="2">JCM 3090</strain>
    </source>
</reference>
<proteinExistence type="predicted"/>
<reference evidence="2" key="2">
    <citation type="submission" date="2020-09" db="EMBL/GenBank/DDBJ databases">
        <authorList>
            <person name="Sun Q."/>
            <person name="Ohkuma M."/>
        </authorList>
    </citation>
    <scope>NUCLEOTIDE SEQUENCE</scope>
    <source>
        <strain evidence="2">JCM 3090</strain>
    </source>
</reference>
<gene>
    <name evidence="2" type="ORF">GCM10010123_42180</name>
</gene>